<evidence type="ECO:0000313" key="1">
    <source>
        <dbReference type="EMBL" id="CAG8493045.1"/>
    </source>
</evidence>
<protein>
    <submittedName>
        <fullName evidence="1">1462_t:CDS:1</fullName>
    </submittedName>
</protein>
<accession>A0ACA9KTP5</accession>
<organism evidence="1 2">
    <name type="scientific">Acaulospora colombiana</name>
    <dbReference type="NCBI Taxonomy" id="27376"/>
    <lineage>
        <taxon>Eukaryota</taxon>
        <taxon>Fungi</taxon>
        <taxon>Fungi incertae sedis</taxon>
        <taxon>Mucoromycota</taxon>
        <taxon>Glomeromycotina</taxon>
        <taxon>Glomeromycetes</taxon>
        <taxon>Diversisporales</taxon>
        <taxon>Acaulosporaceae</taxon>
        <taxon>Acaulospora</taxon>
    </lineage>
</organism>
<dbReference type="EMBL" id="CAJVPT010003220">
    <property type="protein sequence ID" value="CAG8493045.1"/>
    <property type="molecule type" value="Genomic_DNA"/>
</dbReference>
<dbReference type="Proteomes" id="UP000789525">
    <property type="component" value="Unassembled WGS sequence"/>
</dbReference>
<feature type="non-terminal residue" evidence="1">
    <location>
        <position position="1"/>
    </location>
</feature>
<evidence type="ECO:0000313" key="2">
    <source>
        <dbReference type="Proteomes" id="UP000789525"/>
    </source>
</evidence>
<comment type="caution">
    <text evidence="1">The sequence shown here is derived from an EMBL/GenBank/DDBJ whole genome shotgun (WGS) entry which is preliminary data.</text>
</comment>
<sequence length="302" mass="34683">VKVYDNIQEAKACDRVLTFDWHSLEKAQEIIEESDNELLGDDNELLNNDDELPGNDDEMEIFRKKFERPIPITSNTKFIQCVIINNDNNQHTIQRCNNAGVRCVKQLSSIWKIDSWAVREVEDDVSKLELVNSSEEPIENQNLFGLSSIMKEWQTKMDTVFDQLISLESTFDIEHIDAAIKKNINSAFFVASPNVVILEPGEAPNKNKHVHQAVNMFLEDFGYTENSILNLVCNEVIYHHMKDYKSDEQTICCILGQWHANKAMYSALIAAFLGYRLFGLATQLGVMFFDKLEQVADYRATF</sequence>
<keyword evidence="2" id="KW-1185">Reference proteome</keyword>
<proteinExistence type="predicted"/>
<gene>
    <name evidence="1" type="ORF">ACOLOM_LOCUS2458</name>
</gene>
<reference evidence="1" key="1">
    <citation type="submission" date="2021-06" db="EMBL/GenBank/DDBJ databases">
        <authorList>
            <person name="Kallberg Y."/>
            <person name="Tangrot J."/>
            <person name="Rosling A."/>
        </authorList>
    </citation>
    <scope>NUCLEOTIDE SEQUENCE</scope>
    <source>
        <strain evidence="1">CL356</strain>
    </source>
</reference>
<name>A0ACA9KTP5_9GLOM</name>